<protein>
    <submittedName>
        <fullName evidence="2">Uncharacterized protein</fullName>
    </submittedName>
</protein>
<gene>
    <name evidence="2" type="ORF">EJ06DRAFT_118365</name>
</gene>
<feature type="compositionally biased region" description="Low complexity" evidence="1">
    <location>
        <begin position="200"/>
        <end position="210"/>
    </location>
</feature>
<feature type="region of interest" description="Disordered" evidence="1">
    <location>
        <begin position="179"/>
        <end position="210"/>
    </location>
</feature>
<proteinExistence type="predicted"/>
<dbReference type="PANTHER" id="PTHR39609">
    <property type="entry name" value="RFEG-RELATED"/>
    <property type="match status" value="1"/>
</dbReference>
<dbReference type="AlphaFoldDB" id="A0A6G1HPK2"/>
<dbReference type="OrthoDB" id="4146887at2759"/>
<dbReference type="Proteomes" id="UP000799640">
    <property type="component" value="Unassembled WGS sequence"/>
</dbReference>
<sequence length="224" mass="24273">MASAGPNYRWWIPAEGIHRQVIQADIQRYLGPEACMRPGTNNDGTPGYWISALRTFTPTMIEDLKADSANFANIERSGARVRYEESQVHTSRQYYGPSGGDAAYQYPEPVAPAATTSHYQQSAQGATAYPQDYYSRQGGGYPTTQARAPQVYTHAPGAPPPSGYPGGYYDPRQAQAATPRYQGNNGYQTAVPPPAPPSAPTAQQAAPAPAGYYLANDGRYYPNN</sequence>
<reference evidence="2" key="1">
    <citation type="journal article" date="2020" name="Stud. Mycol.">
        <title>101 Dothideomycetes genomes: a test case for predicting lifestyles and emergence of pathogens.</title>
        <authorList>
            <person name="Haridas S."/>
            <person name="Albert R."/>
            <person name="Binder M."/>
            <person name="Bloem J."/>
            <person name="Labutti K."/>
            <person name="Salamov A."/>
            <person name="Andreopoulos B."/>
            <person name="Baker S."/>
            <person name="Barry K."/>
            <person name="Bills G."/>
            <person name="Bluhm B."/>
            <person name="Cannon C."/>
            <person name="Castanera R."/>
            <person name="Culley D."/>
            <person name="Daum C."/>
            <person name="Ezra D."/>
            <person name="Gonzalez J."/>
            <person name="Henrissat B."/>
            <person name="Kuo A."/>
            <person name="Liang C."/>
            <person name="Lipzen A."/>
            <person name="Lutzoni F."/>
            <person name="Magnuson J."/>
            <person name="Mondo S."/>
            <person name="Nolan M."/>
            <person name="Ohm R."/>
            <person name="Pangilinan J."/>
            <person name="Park H.-J."/>
            <person name="Ramirez L."/>
            <person name="Alfaro M."/>
            <person name="Sun H."/>
            <person name="Tritt A."/>
            <person name="Yoshinaga Y."/>
            <person name="Zwiers L.-H."/>
            <person name="Turgeon B."/>
            <person name="Goodwin S."/>
            <person name="Spatafora J."/>
            <person name="Crous P."/>
            <person name="Grigoriev I."/>
        </authorList>
    </citation>
    <scope>NUCLEOTIDE SEQUENCE</scope>
    <source>
        <strain evidence="2">CBS 262.69</strain>
    </source>
</reference>
<evidence type="ECO:0000256" key="1">
    <source>
        <dbReference type="SAM" id="MobiDB-lite"/>
    </source>
</evidence>
<dbReference type="EMBL" id="ML996701">
    <property type="protein sequence ID" value="KAF2397983.1"/>
    <property type="molecule type" value="Genomic_DNA"/>
</dbReference>
<feature type="region of interest" description="Disordered" evidence="1">
    <location>
        <begin position="153"/>
        <end position="172"/>
    </location>
</feature>
<evidence type="ECO:0000313" key="2">
    <source>
        <dbReference type="EMBL" id="KAF2397983.1"/>
    </source>
</evidence>
<dbReference type="PANTHER" id="PTHR39609:SF1">
    <property type="entry name" value="RFEG"/>
    <property type="match status" value="1"/>
</dbReference>
<accession>A0A6G1HPK2</accession>
<evidence type="ECO:0000313" key="3">
    <source>
        <dbReference type="Proteomes" id="UP000799640"/>
    </source>
</evidence>
<organism evidence="2 3">
    <name type="scientific">Trichodelitschia bisporula</name>
    <dbReference type="NCBI Taxonomy" id="703511"/>
    <lineage>
        <taxon>Eukaryota</taxon>
        <taxon>Fungi</taxon>
        <taxon>Dikarya</taxon>
        <taxon>Ascomycota</taxon>
        <taxon>Pezizomycotina</taxon>
        <taxon>Dothideomycetes</taxon>
        <taxon>Dothideomycetes incertae sedis</taxon>
        <taxon>Phaeotrichales</taxon>
        <taxon>Phaeotrichaceae</taxon>
        <taxon>Trichodelitschia</taxon>
    </lineage>
</organism>
<keyword evidence="3" id="KW-1185">Reference proteome</keyword>
<name>A0A6G1HPK2_9PEZI</name>